<dbReference type="Proteomes" id="UP000499080">
    <property type="component" value="Unassembled WGS sequence"/>
</dbReference>
<evidence type="ECO:0000256" key="1">
    <source>
        <dbReference type="SAM" id="MobiDB-lite"/>
    </source>
</evidence>
<evidence type="ECO:0000313" key="3">
    <source>
        <dbReference type="Proteomes" id="UP000499080"/>
    </source>
</evidence>
<comment type="caution">
    <text evidence="2">The sequence shown here is derived from an EMBL/GenBank/DDBJ whole genome shotgun (WGS) entry which is preliminary data.</text>
</comment>
<accession>A0A4Y2KK57</accession>
<dbReference type="EMBL" id="BGPR01004700">
    <property type="protein sequence ID" value="GBN02429.1"/>
    <property type="molecule type" value="Genomic_DNA"/>
</dbReference>
<protein>
    <submittedName>
        <fullName evidence="2">Uncharacterized protein</fullName>
    </submittedName>
</protein>
<sequence>MEKKLSYGWMLSLKEICLRRVTVILWSQTYTLASINYDYIEVAVIGDMRKLELPPLLAEQMTYLVDPIQLETTKWKEFHESYLDIKCMDIHILQQFCWTNLGTVDFRKSAEKLIRYEMFDIIKCYKLSCFYCLHDNISVLWEKLPEESKRHFYDEKEPSRDSEPPLEFCWPYILKGEETKLNIMLERPFGNPTTFNQYAFEYSAYEGNKAATEYFFLKLTDVEREVSLLRTVQAVLMRRMDDIILFHDLHSLYTRSETFCYLLFLMSTEQQMEIFKEYPFTVLMKFLEWPWQDIALDISELIWPYLTAEEYADALRMISSRTKSGFNLTKLFQELFLHGSSDFRKHFVDLECRYDASFRSFFKVQDSETIKIIFRAVDSEDRKRLVYSRRVLKHFYKSILRGKCDMVELCVQEANLSKEDREGFKRAFYIFFTEIERERRRARERLSLFIWHIVSWKDEEGQKEDPSGSLTETEVDARYINRREYIWEQFLRIVDEGNAKTPCTRSLEEEERGYSSSNSDFEYI</sequence>
<reference evidence="2 3" key="1">
    <citation type="journal article" date="2019" name="Sci. Rep.">
        <title>Orb-weaving spider Araneus ventricosus genome elucidates the spidroin gene catalogue.</title>
        <authorList>
            <person name="Kono N."/>
            <person name="Nakamura H."/>
            <person name="Ohtoshi R."/>
            <person name="Moran D.A.P."/>
            <person name="Shinohara A."/>
            <person name="Yoshida Y."/>
            <person name="Fujiwara M."/>
            <person name="Mori M."/>
            <person name="Tomita M."/>
            <person name="Arakawa K."/>
        </authorList>
    </citation>
    <scope>NUCLEOTIDE SEQUENCE [LARGE SCALE GENOMIC DNA]</scope>
</reference>
<name>A0A4Y2KK57_ARAVE</name>
<dbReference type="OrthoDB" id="6437663at2759"/>
<dbReference type="AlphaFoldDB" id="A0A4Y2KK57"/>
<gene>
    <name evidence="2" type="ORF">AVEN_152306_1</name>
</gene>
<keyword evidence="3" id="KW-1185">Reference proteome</keyword>
<evidence type="ECO:0000313" key="2">
    <source>
        <dbReference type="EMBL" id="GBN02429.1"/>
    </source>
</evidence>
<organism evidence="2 3">
    <name type="scientific">Araneus ventricosus</name>
    <name type="common">Orbweaver spider</name>
    <name type="synonym">Epeira ventricosa</name>
    <dbReference type="NCBI Taxonomy" id="182803"/>
    <lineage>
        <taxon>Eukaryota</taxon>
        <taxon>Metazoa</taxon>
        <taxon>Ecdysozoa</taxon>
        <taxon>Arthropoda</taxon>
        <taxon>Chelicerata</taxon>
        <taxon>Arachnida</taxon>
        <taxon>Araneae</taxon>
        <taxon>Araneomorphae</taxon>
        <taxon>Entelegynae</taxon>
        <taxon>Araneoidea</taxon>
        <taxon>Araneidae</taxon>
        <taxon>Araneus</taxon>
    </lineage>
</organism>
<feature type="compositionally biased region" description="Polar residues" evidence="1">
    <location>
        <begin position="514"/>
        <end position="524"/>
    </location>
</feature>
<proteinExistence type="predicted"/>
<feature type="region of interest" description="Disordered" evidence="1">
    <location>
        <begin position="502"/>
        <end position="524"/>
    </location>
</feature>